<dbReference type="InterPro" id="IPR036318">
    <property type="entry name" value="FAD-bd_PCMH-like_sf"/>
</dbReference>
<dbReference type="AlphaFoldDB" id="A0A0C3BIM1"/>
<evidence type="ECO:0000256" key="4">
    <source>
        <dbReference type="ARBA" id="ARBA00033418"/>
    </source>
</evidence>
<reference evidence="8" key="2">
    <citation type="submission" date="2015-01" db="EMBL/GenBank/DDBJ databases">
        <title>Evolutionary Origins and Diversification of the Mycorrhizal Mutualists.</title>
        <authorList>
            <consortium name="DOE Joint Genome Institute"/>
            <consortium name="Mycorrhizal Genomics Consortium"/>
            <person name="Kohler A."/>
            <person name="Kuo A."/>
            <person name="Nagy L.G."/>
            <person name="Floudas D."/>
            <person name="Copeland A."/>
            <person name="Barry K.W."/>
            <person name="Cichocki N."/>
            <person name="Veneault-Fourrey C."/>
            <person name="LaButti K."/>
            <person name="Lindquist E.A."/>
            <person name="Lipzen A."/>
            <person name="Lundell T."/>
            <person name="Morin E."/>
            <person name="Murat C."/>
            <person name="Riley R."/>
            <person name="Ohm R."/>
            <person name="Sun H."/>
            <person name="Tunlid A."/>
            <person name="Henrissat B."/>
            <person name="Grigoriev I.V."/>
            <person name="Hibbett D.S."/>
            <person name="Martin F."/>
        </authorList>
    </citation>
    <scope>NUCLEOTIDE SEQUENCE [LARGE SCALE GENOMIC DNA]</scope>
    <source>
        <strain evidence="8">h7</strain>
    </source>
</reference>
<reference evidence="7 8" key="1">
    <citation type="submission" date="2014-04" db="EMBL/GenBank/DDBJ databases">
        <authorList>
            <consortium name="DOE Joint Genome Institute"/>
            <person name="Kuo A."/>
            <person name="Gay G."/>
            <person name="Dore J."/>
            <person name="Kohler A."/>
            <person name="Nagy L.G."/>
            <person name="Floudas D."/>
            <person name="Copeland A."/>
            <person name="Barry K.W."/>
            <person name="Cichocki N."/>
            <person name="Veneault-Fourrey C."/>
            <person name="LaButti K."/>
            <person name="Lindquist E.A."/>
            <person name="Lipzen A."/>
            <person name="Lundell T."/>
            <person name="Morin E."/>
            <person name="Murat C."/>
            <person name="Sun H."/>
            <person name="Tunlid A."/>
            <person name="Henrissat B."/>
            <person name="Grigoriev I.V."/>
            <person name="Hibbett D.S."/>
            <person name="Martin F."/>
            <person name="Nordberg H.P."/>
            <person name="Cantor M.N."/>
            <person name="Hua S.X."/>
        </authorList>
    </citation>
    <scope>NUCLEOTIDE SEQUENCE [LARGE SCALE GENOMIC DNA]</scope>
    <source>
        <strain evidence="8">h7</strain>
    </source>
</reference>
<dbReference type="OrthoDB" id="371463at2759"/>
<keyword evidence="3" id="KW-0560">Oxidoreductase</keyword>
<feature type="chain" id="PRO_5002161931" description="D-arabinono-1,4-lactone oxidase" evidence="5">
    <location>
        <begin position="23"/>
        <end position="511"/>
    </location>
</feature>
<organism evidence="7 8">
    <name type="scientific">Hebeloma cylindrosporum</name>
    <dbReference type="NCBI Taxonomy" id="76867"/>
    <lineage>
        <taxon>Eukaryota</taxon>
        <taxon>Fungi</taxon>
        <taxon>Dikarya</taxon>
        <taxon>Basidiomycota</taxon>
        <taxon>Agaricomycotina</taxon>
        <taxon>Agaricomycetes</taxon>
        <taxon>Agaricomycetidae</taxon>
        <taxon>Agaricales</taxon>
        <taxon>Agaricineae</taxon>
        <taxon>Hymenogastraceae</taxon>
        <taxon>Hebeloma</taxon>
    </lineage>
</organism>
<evidence type="ECO:0000256" key="5">
    <source>
        <dbReference type="SAM" id="SignalP"/>
    </source>
</evidence>
<dbReference type="InterPro" id="IPR010031">
    <property type="entry name" value="FAD_lactone_oxidase-like"/>
</dbReference>
<dbReference type="EC" id="1.1.3.37" evidence="2"/>
<dbReference type="SUPFAM" id="SSF56176">
    <property type="entry name" value="FAD-binding/transporter-associated domain-like"/>
    <property type="match status" value="1"/>
</dbReference>
<evidence type="ECO:0000256" key="1">
    <source>
        <dbReference type="ARBA" id="ARBA00005083"/>
    </source>
</evidence>
<dbReference type="Gene3D" id="3.30.465.10">
    <property type="match status" value="1"/>
</dbReference>
<keyword evidence="5" id="KW-0732">Signal</keyword>
<dbReference type="InterPro" id="IPR016169">
    <property type="entry name" value="FAD-bd_PCMH_sub2"/>
</dbReference>
<proteinExistence type="predicted"/>
<dbReference type="UniPathway" id="UPA00771">
    <property type="reaction ID" value="UER00766"/>
</dbReference>
<gene>
    <name evidence="7" type="ORF">M413DRAFT_449092</name>
</gene>
<comment type="pathway">
    <text evidence="1">Cofactor biosynthesis; D-erythroascorbate biosynthesis; dehydro-D-arabinono-1,4-lactone from D-arabinose: step 2/2.</text>
</comment>
<evidence type="ECO:0000256" key="3">
    <source>
        <dbReference type="ARBA" id="ARBA00023002"/>
    </source>
</evidence>
<dbReference type="Proteomes" id="UP000053424">
    <property type="component" value="Unassembled WGS sequence"/>
</dbReference>
<evidence type="ECO:0000313" key="8">
    <source>
        <dbReference type="Proteomes" id="UP000053424"/>
    </source>
</evidence>
<dbReference type="Pfam" id="PF01565">
    <property type="entry name" value="FAD_binding_4"/>
    <property type="match status" value="1"/>
</dbReference>
<dbReference type="InterPro" id="IPR016166">
    <property type="entry name" value="FAD-bd_PCMH"/>
</dbReference>
<dbReference type="InterPro" id="IPR007173">
    <property type="entry name" value="ALO_C"/>
</dbReference>
<dbReference type="PANTHER" id="PTHR43762">
    <property type="entry name" value="L-GULONOLACTONE OXIDASE"/>
    <property type="match status" value="1"/>
</dbReference>
<accession>A0A0C3BIM1</accession>
<evidence type="ECO:0000256" key="2">
    <source>
        <dbReference type="ARBA" id="ARBA00013136"/>
    </source>
</evidence>
<feature type="domain" description="FAD-binding PCMH-type" evidence="6">
    <location>
        <begin position="35"/>
        <end position="211"/>
    </location>
</feature>
<evidence type="ECO:0000313" key="7">
    <source>
        <dbReference type="EMBL" id="KIM36550.1"/>
    </source>
</evidence>
<dbReference type="PROSITE" id="PS51387">
    <property type="entry name" value="FAD_PCMH"/>
    <property type="match status" value="1"/>
</dbReference>
<dbReference type="HOGENOM" id="CLU_530170_0_0_1"/>
<sequence>MLNRRFILVAAQALSLIGSAIAEPYNTFDGPGFPACRDVAKVYSPKTIEEAMSIVKDASDKGLPVRASGNGHMWYDTMCSDDPRTIIIKTENLNRISDLVLNGDKGTVVVEGGVTFSQVAEWLHQRGASLGYTLVNWNISLGGAMAMGAHRSSLGEHSQVSTSALSFDIINGKGELVHLDRDQSSDTWLAATTSLGLLGIIARIKIEILADFKVYANQETVDEKDVLNGDIYAEISPYVTANYWWWPGLKKFHKRTYGVVPITKSGNAFQSTFSVTSLEASLAKSLLNAGQNSSIQNFITEAIFYAIWAAPNFHDKKTNLPLFSWPVHGYAYDVLIGGLYPNTKTEWDYDMRGLTFEVAVPVTQANRLLKRMRELFDESAAEGKAVTSTYRSGINIKFGKPFDSFLGQTTTLQSDKSADWSKGAIMLDFPTFRPSTGDHSRYNEAWYAKMQKTIIDEFPTRPHWTKVTRNIIQQSVKNLDPALLARFSAVREQFDPKKTFKSVVGEIIGVV</sequence>
<dbReference type="EMBL" id="KN831804">
    <property type="protein sequence ID" value="KIM36550.1"/>
    <property type="molecule type" value="Genomic_DNA"/>
</dbReference>
<dbReference type="InterPro" id="IPR016167">
    <property type="entry name" value="FAD-bd_PCMH_sub1"/>
</dbReference>
<dbReference type="GO" id="GO:0003885">
    <property type="term" value="F:D-arabinono-1,4-lactone oxidase activity"/>
    <property type="evidence" value="ECO:0007669"/>
    <property type="project" value="UniProtKB-EC"/>
</dbReference>
<evidence type="ECO:0000259" key="6">
    <source>
        <dbReference type="PROSITE" id="PS51387"/>
    </source>
</evidence>
<dbReference type="InterPro" id="IPR006094">
    <property type="entry name" value="Oxid_FAD_bind_N"/>
</dbReference>
<dbReference type="Gene3D" id="3.30.43.10">
    <property type="entry name" value="Uridine Diphospho-n-acetylenolpyruvylglucosamine Reductase, domain 2"/>
    <property type="match status" value="1"/>
</dbReference>
<dbReference type="PANTHER" id="PTHR43762:SF1">
    <property type="entry name" value="D-ARABINONO-1,4-LACTONE OXIDASE"/>
    <property type="match status" value="1"/>
</dbReference>
<dbReference type="GO" id="GO:0071949">
    <property type="term" value="F:FAD binding"/>
    <property type="evidence" value="ECO:0007669"/>
    <property type="project" value="InterPro"/>
</dbReference>
<dbReference type="STRING" id="686832.A0A0C3BIM1"/>
<feature type="signal peptide" evidence="5">
    <location>
        <begin position="1"/>
        <end position="22"/>
    </location>
</feature>
<dbReference type="Pfam" id="PF04030">
    <property type="entry name" value="ALO"/>
    <property type="match status" value="1"/>
</dbReference>
<protein>
    <recommendedName>
        <fullName evidence="2">D-arabinono-1,4-lactone oxidase</fullName>
        <ecNumber evidence="2">1.1.3.37</ecNumber>
    </recommendedName>
    <alternativeName>
        <fullName evidence="4">L-galactono-gamma-lactone oxidase</fullName>
    </alternativeName>
</protein>
<name>A0A0C3BIM1_HEBCY</name>
<dbReference type="GO" id="GO:0016020">
    <property type="term" value="C:membrane"/>
    <property type="evidence" value="ECO:0007669"/>
    <property type="project" value="InterPro"/>
</dbReference>
<keyword evidence="8" id="KW-1185">Reference proteome</keyword>